<organism evidence="1 2">
    <name type="scientific">Paenibacillus qinlingensis</name>
    <dbReference type="NCBI Taxonomy" id="1837343"/>
    <lineage>
        <taxon>Bacteria</taxon>
        <taxon>Bacillati</taxon>
        <taxon>Bacillota</taxon>
        <taxon>Bacilli</taxon>
        <taxon>Bacillales</taxon>
        <taxon>Paenibacillaceae</taxon>
        <taxon>Paenibacillus</taxon>
    </lineage>
</organism>
<reference evidence="1 2" key="1">
    <citation type="submission" date="2023-07" db="EMBL/GenBank/DDBJ databases">
        <title>Sorghum-associated microbial communities from plants grown in Nebraska, USA.</title>
        <authorList>
            <person name="Schachtman D."/>
        </authorList>
    </citation>
    <scope>NUCLEOTIDE SEQUENCE [LARGE SCALE GENOMIC DNA]</scope>
    <source>
        <strain evidence="1 2">CC258</strain>
    </source>
</reference>
<name>A0ABU1NRK2_9BACL</name>
<dbReference type="Proteomes" id="UP001267290">
    <property type="component" value="Unassembled WGS sequence"/>
</dbReference>
<dbReference type="SUPFAM" id="SSF82171">
    <property type="entry name" value="DPP6 N-terminal domain-like"/>
    <property type="match status" value="1"/>
</dbReference>
<dbReference type="RefSeq" id="WP_310224431.1">
    <property type="nucleotide sequence ID" value="NZ_JAVDSB010000001.1"/>
</dbReference>
<sequence>MRVTNKVKFRPYAAGHTAYPITIVTPEDGYYIHTFFDVSPWSPSGNLLACLKLPFQDRLPGPDDAATVCIIHLGEQTITEIADTKGWGMQVGAHLCWGSDNRLYFNDKEGCDVFAVEYSLDTGTTRRMAGPVYQIAPDGSYLLSPSLSLINASQNGYGATMPVDCDCTPPIGAPHDEGLWLVDVKSNTKRLLFSLQQAYELLPNKKPFEGARFTFFHTKINRQQDRIMQVVRCLFDHGQPQKKFIVTMAPDGSDAKIALPYEMWLEGSHHPDWHPNGTDILMNINLKELRFCQFDSAGEKFQIIAPQVRGGGHPSFSHHGSYIVTDAYTGEPFTNEAHQVPIRLIRTSTGEEEAICWIWTLGGTSIPAELRCDPHPVWRNDFKYVCFNGTPEGKRQILIADLSSLAEEIRGPWKS</sequence>
<evidence type="ECO:0000313" key="2">
    <source>
        <dbReference type="Proteomes" id="UP001267290"/>
    </source>
</evidence>
<keyword evidence="2" id="KW-1185">Reference proteome</keyword>
<proteinExistence type="predicted"/>
<protein>
    <submittedName>
        <fullName evidence="1">Uncharacterized protein</fullName>
    </submittedName>
</protein>
<gene>
    <name evidence="1" type="ORF">J2736_001256</name>
</gene>
<dbReference type="EMBL" id="JAVDSB010000001">
    <property type="protein sequence ID" value="MDR6550073.1"/>
    <property type="molecule type" value="Genomic_DNA"/>
</dbReference>
<dbReference type="Gene3D" id="2.130.10.10">
    <property type="entry name" value="YVTN repeat-like/Quinoprotein amine dehydrogenase"/>
    <property type="match status" value="1"/>
</dbReference>
<accession>A0ABU1NRK2</accession>
<dbReference type="InterPro" id="IPR015943">
    <property type="entry name" value="WD40/YVTN_repeat-like_dom_sf"/>
</dbReference>
<comment type="caution">
    <text evidence="1">The sequence shown here is derived from an EMBL/GenBank/DDBJ whole genome shotgun (WGS) entry which is preliminary data.</text>
</comment>
<evidence type="ECO:0000313" key="1">
    <source>
        <dbReference type="EMBL" id="MDR6550073.1"/>
    </source>
</evidence>